<accession>A0ABR4HF56</accession>
<dbReference type="InterPro" id="IPR019136">
    <property type="entry name" value="TF_IIIC_su-5_HTH"/>
</dbReference>
<evidence type="ECO:0000259" key="1">
    <source>
        <dbReference type="Pfam" id="PF09734"/>
    </source>
</evidence>
<dbReference type="InterPro" id="IPR040454">
    <property type="entry name" value="TF_IIIC_Tfc1/Sfc1"/>
</dbReference>
<protein>
    <submittedName>
        <fullName evidence="2">RNA polymerase III transcription factor IIIC subunit-domain-containing protein</fullName>
    </submittedName>
</protein>
<dbReference type="Proteomes" id="UP001610334">
    <property type="component" value="Unassembled WGS sequence"/>
</dbReference>
<name>A0ABR4HF56_9EURO</name>
<reference evidence="2 3" key="1">
    <citation type="submission" date="2024-07" db="EMBL/GenBank/DDBJ databases">
        <title>Section-level genome sequencing and comparative genomics of Aspergillus sections Usti and Cavernicolus.</title>
        <authorList>
            <consortium name="Lawrence Berkeley National Laboratory"/>
            <person name="Nybo J.L."/>
            <person name="Vesth T.C."/>
            <person name="Theobald S."/>
            <person name="Frisvad J.C."/>
            <person name="Larsen T.O."/>
            <person name="Kjaerboelling I."/>
            <person name="Rothschild-Mancinelli K."/>
            <person name="Lyhne E.K."/>
            <person name="Kogle M.E."/>
            <person name="Barry K."/>
            <person name="Clum A."/>
            <person name="Na H."/>
            <person name="Ledsgaard L."/>
            <person name="Lin J."/>
            <person name="Lipzen A."/>
            <person name="Kuo A."/>
            <person name="Riley R."/>
            <person name="Mondo S."/>
            <person name="Labutti K."/>
            <person name="Haridas S."/>
            <person name="Pangalinan J."/>
            <person name="Salamov A.A."/>
            <person name="Simmons B.A."/>
            <person name="Magnuson J.K."/>
            <person name="Chen J."/>
            <person name="Drula E."/>
            <person name="Henrissat B."/>
            <person name="Wiebenga A."/>
            <person name="Lubbers R.J."/>
            <person name="Gomes A.C."/>
            <person name="Makela M.R."/>
            <person name="Stajich J."/>
            <person name="Grigoriev I.V."/>
            <person name="Mortensen U.H."/>
            <person name="De Vries R.P."/>
            <person name="Baker S.E."/>
            <person name="Andersen M.R."/>
        </authorList>
    </citation>
    <scope>NUCLEOTIDE SEQUENCE [LARGE SCALE GENOMIC DNA]</scope>
    <source>
        <strain evidence="2 3">CBS 588.65</strain>
    </source>
</reference>
<gene>
    <name evidence="2" type="ORF">BJX63DRAFT_431517</name>
</gene>
<evidence type="ECO:0000313" key="3">
    <source>
        <dbReference type="Proteomes" id="UP001610334"/>
    </source>
</evidence>
<feature type="domain" description="Transcription factor IIIC subunit 5 HTH" evidence="1">
    <location>
        <begin position="96"/>
        <end position="170"/>
    </location>
</feature>
<dbReference type="Pfam" id="PF09734">
    <property type="entry name" value="Tau95"/>
    <property type="match status" value="1"/>
</dbReference>
<evidence type="ECO:0000313" key="2">
    <source>
        <dbReference type="EMBL" id="KAL2814115.1"/>
    </source>
</evidence>
<dbReference type="PANTHER" id="PTHR13230:SF5">
    <property type="entry name" value="GENERAL TRANSCRIPTION FACTOR 3C POLYPEPTIDE 5"/>
    <property type="match status" value="1"/>
</dbReference>
<organism evidence="2 3">
    <name type="scientific">Aspergillus granulosus</name>
    <dbReference type="NCBI Taxonomy" id="176169"/>
    <lineage>
        <taxon>Eukaryota</taxon>
        <taxon>Fungi</taxon>
        <taxon>Dikarya</taxon>
        <taxon>Ascomycota</taxon>
        <taxon>Pezizomycotina</taxon>
        <taxon>Eurotiomycetes</taxon>
        <taxon>Eurotiomycetidae</taxon>
        <taxon>Eurotiales</taxon>
        <taxon>Aspergillaceae</taxon>
        <taxon>Aspergillus</taxon>
        <taxon>Aspergillus subgen. Nidulantes</taxon>
    </lineage>
</organism>
<comment type="caution">
    <text evidence="2">The sequence shown here is derived from an EMBL/GenBank/DDBJ whole genome shotgun (WGS) entry which is preliminary data.</text>
</comment>
<sequence length="326" mass="37036">MGTVTLNPTLAHANFGAPATPDFPMSSLSLRASLGIGRSEQELWPIIDFDSNTKVFPQENAVVGKLRPLRIISFTQPHESGISFTPHSIPEDALVRGIICRLQELLQIRPVASAQFLWNRLNIRCDEVDFYSALSYCGYIFHDGPWKGALIRFDVDPRLDPVYRKYQTIYLPINYDPIIFGADGTLNLLVGFPAHRPAHRHCHLFDGQTITAGVQSWQLCDVTDDQLSRVISTENFRTAACDTTGYFFNGTWAKLCEIMYDKLICLRDSSPLPIDDYEKLLSIPDEYKHHGKVDRIRYGFKFGEGDTQKNAFLRRAILVRIKTLEH</sequence>
<proteinExistence type="predicted"/>
<dbReference type="EMBL" id="JBFXLT010000035">
    <property type="protein sequence ID" value="KAL2814115.1"/>
    <property type="molecule type" value="Genomic_DNA"/>
</dbReference>
<dbReference type="PANTHER" id="PTHR13230">
    <property type="entry name" value="GENERAL TRANSCRIPTION FACTOR IIIC, POLYPEPTIDE 5"/>
    <property type="match status" value="1"/>
</dbReference>
<keyword evidence="3" id="KW-1185">Reference proteome</keyword>